<feature type="region of interest" description="Disordered" evidence="3">
    <location>
        <begin position="242"/>
        <end position="278"/>
    </location>
</feature>
<evidence type="ECO:0000313" key="5">
    <source>
        <dbReference type="EMBL" id="KAK8938313.1"/>
    </source>
</evidence>
<gene>
    <name evidence="5" type="ORF">KSP40_PGU012633</name>
</gene>
<sequence length="298" mass="32978">MATAFERWEKDPFFFAAEEVQDSADRFHPHWLNFVFRPLLEAGFLTSFNFSRMESVYRRWMYGKSCPSKSSGGGWDPSADDLRRDLHAALGTAKWQLEELERAVKRNDAALSTNEATVTRHGDFIKAISAQIGMVEKTLQESNLDDDSERGLTWAILDKGERDELAIFLSSSGSEAEKVSPTPSSADDESGSRMDGETSVCSKNPLLFQFNDLSSPEMKDHRNAATSSAELGAVTIFVSAEGSPGMSTDNQTNLPTPSLSNSSDLRTAESSSKPKKAIEMVLRSGELLAKKMQRKSYH</sequence>
<dbReference type="Gene3D" id="1.20.58.90">
    <property type="match status" value="1"/>
</dbReference>
<comment type="caution">
    <text evidence="5">The sequence shown here is derived from an EMBL/GenBank/DDBJ whole genome shotgun (WGS) entry which is preliminary data.</text>
</comment>
<dbReference type="CDD" id="cd21442">
    <property type="entry name" value="SNARE_NTD_STX6-like"/>
    <property type="match status" value="1"/>
</dbReference>
<reference evidence="5 6" key="1">
    <citation type="journal article" date="2022" name="Nat. Plants">
        <title>Genomes of leafy and leafless Platanthera orchids illuminate the evolution of mycoheterotrophy.</title>
        <authorList>
            <person name="Li M.H."/>
            <person name="Liu K.W."/>
            <person name="Li Z."/>
            <person name="Lu H.C."/>
            <person name="Ye Q.L."/>
            <person name="Zhang D."/>
            <person name="Wang J.Y."/>
            <person name="Li Y.F."/>
            <person name="Zhong Z.M."/>
            <person name="Liu X."/>
            <person name="Yu X."/>
            <person name="Liu D.K."/>
            <person name="Tu X.D."/>
            <person name="Liu B."/>
            <person name="Hao Y."/>
            <person name="Liao X.Y."/>
            <person name="Jiang Y.T."/>
            <person name="Sun W.H."/>
            <person name="Chen J."/>
            <person name="Chen Y.Q."/>
            <person name="Ai Y."/>
            <person name="Zhai J.W."/>
            <person name="Wu S.S."/>
            <person name="Zhou Z."/>
            <person name="Hsiao Y.Y."/>
            <person name="Wu W.L."/>
            <person name="Chen Y.Y."/>
            <person name="Lin Y.F."/>
            <person name="Hsu J.L."/>
            <person name="Li C.Y."/>
            <person name="Wang Z.W."/>
            <person name="Zhao X."/>
            <person name="Zhong W.Y."/>
            <person name="Ma X.K."/>
            <person name="Ma L."/>
            <person name="Huang J."/>
            <person name="Chen G.Z."/>
            <person name="Huang M.Z."/>
            <person name="Huang L."/>
            <person name="Peng D.H."/>
            <person name="Luo Y.B."/>
            <person name="Zou S.Q."/>
            <person name="Chen S.P."/>
            <person name="Lan S."/>
            <person name="Tsai W.C."/>
            <person name="Van de Peer Y."/>
            <person name="Liu Z.J."/>
        </authorList>
    </citation>
    <scope>NUCLEOTIDE SEQUENCE [LARGE SCALE GENOMIC DNA]</scope>
    <source>
        <strain evidence="5">Lor288</strain>
    </source>
</reference>
<dbReference type="EMBL" id="JBBWWR010000021">
    <property type="protein sequence ID" value="KAK8938313.1"/>
    <property type="molecule type" value="Genomic_DNA"/>
</dbReference>
<dbReference type="InterPro" id="IPR015260">
    <property type="entry name" value="Syntaxin-6/10/61_N"/>
</dbReference>
<comment type="subcellular location">
    <subcellularLocation>
        <location evidence="2">Endomembrane system</location>
        <topology evidence="2">Single-pass type IV membrane protein</topology>
    </subcellularLocation>
</comment>
<feature type="domain" description="Syntaxin 6/10/61 N-terminal" evidence="4">
    <location>
        <begin position="51"/>
        <end position="134"/>
    </location>
</feature>
<dbReference type="Proteomes" id="UP001412067">
    <property type="component" value="Unassembled WGS sequence"/>
</dbReference>
<evidence type="ECO:0000256" key="3">
    <source>
        <dbReference type="SAM" id="MobiDB-lite"/>
    </source>
</evidence>
<feature type="compositionally biased region" description="Polar residues" evidence="3">
    <location>
        <begin position="245"/>
        <end position="271"/>
    </location>
</feature>
<accession>A0ABR2LEK5</accession>
<organism evidence="5 6">
    <name type="scientific">Platanthera guangdongensis</name>
    <dbReference type="NCBI Taxonomy" id="2320717"/>
    <lineage>
        <taxon>Eukaryota</taxon>
        <taxon>Viridiplantae</taxon>
        <taxon>Streptophyta</taxon>
        <taxon>Embryophyta</taxon>
        <taxon>Tracheophyta</taxon>
        <taxon>Spermatophyta</taxon>
        <taxon>Magnoliopsida</taxon>
        <taxon>Liliopsida</taxon>
        <taxon>Asparagales</taxon>
        <taxon>Orchidaceae</taxon>
        <taxon>Orchidoideae</taxon>
        <taxon>Orchideae</taxon>
        <taxon>Orchidinae</taxon>
        <taxon>Platanthera</taxon>
    </lineage>
</organism>
<evidence type="ECO:0000256" key="1">
    <source>
        <dbReference type="ARBA" id="ARBA00022927"/>
    </source>
</evidence>
<dbReference type="SUPFAM" id="SSF47661">
    <property type="entry name" value="t-snare proteins"/>
    <property type="match status" value="1"/>
</dbReference>
<protein>
    <recommendedName>
        <fullName evidence="4">Syntaxin 6/10/61 N-terminal domain-containing protein</fullName>
    </recommendedName>
</protein>
<evidence type="ECO:0000259" key="4">
    <source>
        <dbReference type="Pfam" id="PF09177"/>
    </source>
</evidence>
<evidence type="ECO:0000256" key="2">
    <source>
        <dbReference type="ARBA" id="ARBA00046280"/>
    </source>
</evidence>
<keyword evidence="1" id="KW-0653">Protein transport</keyword>
<feature type="region of interest" description="Disordered" evidence="3">
    <location>
        <begin position="170"/>
        <end position="200"/>
    </location>
</feature>
<evidence type="ECO:0000313" key="6">
    <source>
        <dbReference type="Proteomes" id="UP001412067"/>
    </source>
</evidence>
<keyword evidence="1" id="KW-0813">Transport</keyword>
<dbReference type="InterPro" id="IPR010989">
    <property type="entry name" value="SNARE"/>
</dbReference>
<keyword evidence="6" id="KW-1185">Reference proteome</keyword>
<dbReference type="PANTHER" id="PTHR34949">
    <property type="entry name" value="OS05G0443700 PROTEIN"/>
    <property type="match status" value="1"/>
</dbReference>
<dbReference type="PANTHER" id="PTHR34949:SF6">
    <property type="entry name" value="EXPRESSED PROTEIN"/>
    <property type="match status" value="1"/>
</dbReference>
<proteinExistence type="predicted"/>
<name>A0ABR2LEK5_9ASPA</name>
<dbReference type="Pfam" id="PF09177">
    <property type="entry name" value="STX6_10_61_N"/>
    <property type="match status" value="1"/>
</dbReference>